<gene>
    <name evidence="1" type="ORF">GWK48_11045</name>
</gene>
<protein>
    <submittedName>
        <fullName evidence="1">Uncharacterized protein</fullName>
    </submittedName>
</protein>
<dbReference type="RefSeq" id="WP_174632256.1">
    <property type="nucleotide sequence ID" value="NZ_CP049074.1"/>
</dbReference>
<sequence>MGQFQQALGLLNRVRTYQMVCKNWLSVLQQVRKGSKQIYVELKDGSSGICSLEYVKRLVNLVQVDPVRFNSYMFYIQGDEVYYGSDNIDTSSIGNTLLITSG</sequence>
<dbReference type="Proteomes" id="UP000509301">
    <property type="component" value="Chromosome"/>
</dbReference>
<evidence type="ECO:0000313" key="2">
    <source>
        <dbReference type="Proteomes" id="UP000509301"/>
    </source>
</evidence>
<accession>A0A6N0NZQ9</accession>
<reference evidence="1 2" key="1">
    <citation type="submission" date="2020-02" db="EMBL/GenBank/DDBJ databases">
        <title>Comparative genome analysis reveals the metabolism and evolution of the thermophilic archaeal genus Metallosphaera.</title>
        <authorList>
            <person name="Jiang C."/>
        </authorList>
    </citation>
    <scope>NUCLEOTIDE SEQUENCE [LARGE SCALE GENOMIC DNA]</scope>
    <source>
        <strain evidence="1 2">Ric-A</strain>
    </source>
</reference>
<dbReference type="GeneID" id="55642486"/>
<dbReference type="EMBL" id="CP049074">
    <property type="protein sequence ID" value="QKR00848.1"/>
    <property type="molecule type" value="Genomic_DNA"/>
</dbReference>
<name>A0A6N0NZQ9_9CREN</name>
<dbReference type="KEGG" id="mten:GWK48_11045"/>
<keyword evidence="2" id="KW-1185">Reference proteome</keyword>
<proteinExistence type="predicted"/>
<dbReference type="AlphaFoldDB" id="A0A6N0NZQ9"/>
<organism evidence="1 2">
    <name type="scientific">Metallosphaera tengchongensis</name>
    <dbReference type="NCBI Taxonomy" id="1532350"/>
    <lineage>
        <taxon>Archaea</taxon>
        <taxon>Thermoproteota</taxon>
        <taxon>Thermoprotei</taxon>
        <taxon>Sulfolobales</taxon>
        <taxon>Sulfolobaceae</taxon>
        <taxon>Metallosphaera</taxon>
    </lineage>
</organism>
<evidence type="ECO:0000313" key="1">
    <source>
        <dbReference type="EMBL" id="QKR00848.1"/>
    </source>
</evidence>